<dbReference type="Proteomes" id="UP000027931">
    <property type="component" value="Unassembled WGS sequence"/>
</dbReference>
<dbReference type="AlphaFoldDB" id="A0A074LJ82"/>
<dbReference type="Pfam" id="PF12670">
    <property type="entry name" value="DUF3792"/>
    <property type="match status" value="1"/>
</dbReference>
<keyword evidence="3" id="KW-1185">Reference proteome</keyword>
<accession>A0A074LJ82</accession>
<feature type="transmembrane region" description="Helical" evidence="1">
    <location>
        <begin position="77"/>
        <end position="98"/>
    </location>
</feature>
<evidence type="ECO:0008006" key="4">
    <source>
        <dbReference type="Google" id="ProtNLM"/>
    </source>
</evidence>
<keyword evidence="1" id="KW-1133">Transmembrane helix</keyword>
<dbReference type="eggNOG" id="ENOG50306VP">
    <property type="taxonomic scope" value="Bacteria"/>
</dbReference>
<evidence type="ECO:0000313" key="2">
    <source>
        <dbReference type="EMBL" id="KEO82246.1"/>
    </source>
</evidence>
<dbReference type="InterPro" id="IPR023804">
    <property type="entry name" value="DUF3792_TM"/>
</dbReference>
<dbReference type="STRING" id="1157490.EL26_16475"/>
<protein>
    <recommendedName>
        <fullName evidence="4">TIGR04086 family membrane protein</fullName>
    </recommendedName>
</protein>
<dbReference type="NCBIfam" id="TIGR04086">
    <property type="entry name" value="TIGR04086_membr"/>
    <property type="match status" value="1"/>
</dbReference>
<sequence length="132" mass="13953">MKNNPLSDYAPNFGGTPVLYGLVAAFGTALISILITTLLMGWTSIAEAKLSSITYVLNMVAVVVGSMLSARQAGTKGWYYGMLTGLCYAVLITLLGLLMVDGPLFNLNNLFQTVLMGLIGAFGGIIGVNLRK</sequence>
<keyword evidence="1" id="KW-0472">Membrane</keyword>
<dbReference type="RefSeq" id="WP_052036455.1">
    <property type="nucleotide sequence ID" value="NZ_JMIR01000025.1"/>
</dbReference>
<dbReference type="OrthoDB" id="2381657at2"/>
<reference evidence="2 3" key="1">
    <citation type="journal article" date="2013" name="Int. J. Syst. Evol. Microbiol.">
        <title>Tumebacillus flagellatus sp. nov., an alpha-amylase/pullulanase-producing bacterium isolated from cassava wastewater.</title>
        <authorList>
            <person name="Wang Q."/>
            <person name="Xie N."/>
            <person name="Qin Y."/>
            <person name="Shen N."/>
            <person name="Zhu J."/>
            <person name="Mi H."/>
            <person name="Huang R."/>
        </authorList>
    </citation>
    <scope>NUCLEOTIDE SEQUENCE [LARGE SCALE GENOMIC DNA]</scope>
    <source>
        <strain evidence="2 3">GST4</strain>
    </source>
</reference>
<dbReference type="EMBL" id="JMIR01000025">
    <property type="protein sequence ID" value="KEO82246.1"/>
    <property type="molecule type" value="Genomic_DNA"/>
</dbReference>
<organism evidence="2 3">
    <name type="scientific">Tumebacillus flagellatus</name>
    <dbReference type="NCBI Taxonomy" id="1157490"/>
    <lineage>
        <taxon>Bacteria</taxon>
        <taxon>Bacillati</taxon>
        <taxon>Bacillota</taxon>
        <taxon>Bacilli</taxon>
        <taxon>Bacillales</taxon>
        <taxon>Alicyclobacillaceae</taxon>
        <taxon>Tumebacillus</taxon>
    </lineage>
</organism>
<gene>
    <name evidence="2" type="ORF">EL26_16475</name>
</gene>
<evidence type="ECO:0000256" key="1">
    <source>
        <dbReference type="SAM" id="Phobius"/>
    </source>
</evidence>
<feature type="transmembrane region" description="Helical" evidence="1">
    <location>
        <begin position="52"/>
        <end position="70"/>
    </location>
</feature>
<feature type="transmembrane region" description="Helical" evidence="1">
    <location>
        <begin position="110"/>
        <end position="130"/>
    </location>
</feature>
<evidence type="ECO:0000313" key="3">
    <source>
        <dbReference type="Proteomes" id="UP000027931"/>
    </source>
</evidence>
<proteinExistence type="predicted"/>
<keyword evidence="1" id="KW-0812">Transmembrane</keyword>
<comment type="caution">
    <text evidence="2">The sequence shown here is derived from an EMBL/GenBank/DDBJ whole genome shotgun (WGS) entry which is preliminary data.</text>
</comment>
<feature type="transmembrane region" description="Helical" evidence="1">
    <location>
        <begin position="20"/>
        <end position="40"/>
    </location>
</feature>
<name>A0A074LJ82_9BACL</name>